<protein>
    <recommendedName>
        <fullName evidence="1">Helitron helicase-like domain-containing protein</fullName>
    </recommendedName>
</protein>
<dbReference type="Pfam" id="PF14214">
    <property type="entry name" value="Helitron_like_N"/>
    <property type="match status" value="1"/>
</dbReference>
<dbReference type="GeneID" id="113714163"/>
<name>A0A6P6USJ5_COFAR</name>
<reference evidence="2" key="1">
    <citation type="journal article" date="2025" name="Foods">
        <title>Unveiling the Microbial Signatures of Arabica Coffee Cherries: Insights into Ripeness Specific Diversity, Functional Traits, and Implications for Quality and Safety.</title>
        <authorList>
            <consortium name="RefSeq"/>
            <person name="Tenea G.N."/>
            <person name="Cifuentes V."/>
            <person name="Reyes P."/>
            <person name="Cevallos-Vallejos M."/>
        </authorList>
    </citation>
    <scope>NUCLEOTIDE SEQUENCE [LARGE SCALE GENOMIC DNA]</scope>
</reference>
<gene>
    <name evidence="3" type="primary">LOC113714163</name>
</gene>
<sequence length="217" mass="24999">MDSVIAGQCQGSKIGQRVVLPASFIGGLRDMKRRYVDTMALVQKFGKPDLFITMTCNPSWPEIKDHMLPTDEGHNRPDLLTQVFHAKLDILKQELFEKEIFGFVAAYTHVIEFQKRGLPHAHFLIILKPSSKLYSTDSYDKIVSAEMLDETKNRHLFNMVRRHMIHSPCGKKIERMSVCKENIRKNAETIIQNYLLIKPSMEIMHTPLIKEGTMDTK</sequence>
<reference evidence="3" key="2">
    <citation type="submission" date="2025-08" db="UniProtKB">
        <authorList>
            <consortium name="RefSeq"/>
        </authorList>
    </citation>
    <scope>IDENTIFICATION</scope>
    <source>
        <tissue evidence="3">Leaves</tissue>
    </source>
</reference>
<feature type="domain" description="Helitron helicase-like" evidence="1">
    <location>
        <begin position="12"/>
        <end position="125"/>
    </location>
</feature>
<dbReference type="PANTHER" id="PTHR45786">
    <property type="entry name" value="DNA BINDING PROTEIN-LIKE"/>
    <property type="match status" value="1"/>
</dbReference>
<dbReference type="Proteomes" id="UP001652660">
    <property type="component" value="Chromosome 10c"/>
</dbReference>
<evidence type="ECO:0000259" key="1">
    <source>
        <dbReference type="Pfam" id="PF14214"/>
    </source>
</evidence>
<accession>A0A6P6USJ5</accession>
<dbReference type="AlphaFoldDB" id="A0A6P6USJ5"/>
<dbReference type="OrthoDB" id="1930928at2759"/>
<dbReference type="PANTHER" id="PTHR45786:SF74">
    <property type="entry name" value="ATP-DEPENDENT DNA HELICASE"/>
    <property type="match status" value="1"/>
</dbReference>
<organism evidence="2 3">
    <name type="scientific">Coffea arabica</name>
    <name type="common">Arabian coffee</name>
    <dbReference type="NCBI Taxonomy" id="13443"/>
    <lineage>
        <taxon>Eukaryota</taxon>
        <taxon>Viridiplantae</taxon>
        <taxon>Streptophyta</taxon>
        <taxon>Embryophyta</taxon>
        <taxon>Tracheophyta</taxon>
        <taxon>Spermatophyta</taxon>
        <taxon>Magnoliopsida</taxon>
        <taxon>eudicotyledons</taxon>
        <taxon>Gunneridae</taxon>
        <taxon>Pentapetalae</taxon>
        <taxon>asterids</taxon>
        <taxon>lamiids</taxon>
        <taxon>Gentianales</taxon>
        <taxon>Rubiaceae</taxon>
        <taxon>Ixoroideae</taxon>
        <taxon>Gardenieae complex</taxon>
        <taxon>Bertiereae - Coffeeae clade</taxon>
        <taxon>Coffeeae</taxon>
        <taxon>Coffea</taxon>
    </lineage>
</organism>
<proteinExistence type="predicted"/>
<dbReference type="RefSeq" id="XP_027093760.2">
    <property type="nucleotide sequence ID" value="XM_027237959.2"/>
</dbReference>
<keyword evidence="2" id="KW-1185">Reference proteome</keyword>
<dbReference type="InterPro" id="IPR025476">
    <property type="entry name" value="Helitron_helicase-like"/>
</dbReference>
<evidence type="ECO:0000313" key="2">
    <source>
        <dbReference type="Proteomes" id="UP001652660"/>
    </source>
</evidence>
<evidence type="ECO:0000313" key="3">
    <source>
        <dbReference type="RefSeq" id="XP_027093760.2"/>
    </source>
</evidence>